<dbReference type="InterPro" id="IPR050588">
    <property type="entry name" value="WNK_Ser-Thr_kinase"/>
</dbReference>
<keyword evidence="3" id="KW-1185">Reference proteome</keyword>
<dbReference type="PANTHER" id="PTHR13902">
    <property type="entry name" value="SERINE/THREONINE-PROTEIN KINASE WNK WITH NO LYSINE -RELATED"/>
    <property type="match status" value="1"/>
</dbReference>
<organism evidence="2 3">
    <name type="scientific">Enterospora canceri</name>
    <dbReference type="NCBI Taxonomy" id="1081671"/>
    <lineage>
        <taxon>Eukaryota</taxon>
        <taxon>Fungi</taxon>
        <taxon>Fungi incertae sedis</taxon>
        <taxon>Microsporidia</taxon>
        <taxon>Enterocytozoonidae</taxon>
        <taxon>Enterospora</taxon>
    </lineage>
</organism>
<dbReference type="Gene3D" id="3.30.200.20">
    <property type="entry name" value="Phosphorylase Kinase, domain 1"/>
    <property type="match status" value="1"/>
</dbReference>
<evidence type="ECO:0000313" key="3">
    <source>
        <dbReference type="Proteomes" id="UP000192639"/>
    </source>
</evidence>
<dbReference type="OrthoDB" id="4062651at2759"/>
<dbReference type="Pfam" id="PF00069">
    <property type="entry name" value="Pkinase"/>
    <property type="match status" value="1"/>
</dbReference>
<dbReference type="InterPro" id="IPR000719">
    <property type="entry name" value="Prot_kinase_dom"/>
</dbReference>
<dbReference type="SUPFAM" id="SSF56112">
    <property type="entry name" value="Protein kinase-like (PK-like)"/>
    <property type="match status" value="1"/>
</dbReference>
<proteinExistence type="predicted"/>
<dbReference type="InterPro" id="IPR008271">
    <property type="entry name" value="Ser/Thr_kinase_AS"/>
</dbReference>
<evidence type="ECO:0000259" key="1">
    <source>
        <dbReference type="PROSITE" id="PS50011"/>
    </source>
</evidence>
<reference evidence="2 3" key="1">
    <citation type="journal article" date="2017" name="Environ. Microbiol.">
        <title>Decay of the glycolytic pathway and adaptation to intranuclear parasitism within Enterocytozoonidae microsporidia.</title>
        <authorList>
            <person name="Wiredu Boakye D."/>
            <person name="Jaroenlak P."/>
            <person name="Prachumwat A."/>
            <person name="Williams T.A."/>
            <person name="Bateman K.S."/>
            <person name="Itsathitphaisarn O."/>
            <person name="Sritunyalucksana K."/>
            <person name="Paszkiewicz K.H."/>
            <person name="Moore K.A."/>
            <person name="Stentiford G.D."/>
            <person name="Williams B.A."/>
        </authorList>
    </citation>
    <scope>NUCLEOTIDE SEQUENCE [LARGE SCALE GENOMIC DNA]</scope>
    <source>
        <strain evidence="2 3">GB1</strain>
    </source>
</reference>
<dbReference type="SMART" id="SM00220">
    <property type="entry name" value="S_TKc"/>
    <property type="match status" value="1"/>
</dbReference>
<accession>A0A1Y1S8Q5</accession>
<dbReference type="InterPro" id="IPR011009">
    <property type="entry name" value="Kinase-like_dom_sf"/>
</dbReference>
<dbReference type="PROSITE" id="PS50011">
    <property type="entry name" value="PROTEIN_KINASE_DOM"/>
    <property type="match status" value="1"/>
</dbReference>
<name>A0A1Y1S8Q5_9MICR</name>
<dbReference type="PROSITE" id="PS00108">
    <property type="entry name" value="PROTEIN_KINASE_ST"/>
    <property type="match status" value="1"/>
</dbReference>
<dbReference type="GO" id="GO:0005524">
    <property type="term" value="F:ATP binding"/>
    <property type="evidence" value="ECO:0007669"/>
    <property type="project" value="InterPro"/>
</dbReference>
<evidence type="ECO:0000313" key="2">
    <source>
        <dbReference type="EMBL" id="ORD94853.1"/>
    </source>
</evidence>
<dbReference type="Gene3D" id="1.10.510.10">
    <property type="entry name" value="Transferase(Phosphotransferase) domain 1"/>
    <property type="match status" value="1"/>
</dbReference>
<dbReference type="Proteomes" id="UP000192639">
    <property type="component" value="Unassembled WGS sequence"/>
</dbReference>
<comment type="caution">
    <text evidence="2">The sequence shown here is derived from an EMBL/GenBank/DDBJ whole genome shotgun (WGS) entry which is preliminary data.</text>
</comment>
<gene>
    <name evidence="2" type="primary">PKPA</name>
    <name evidence="2" type="ORF">ECANGB1_2078</name>
</gene>
<sequence>MKERYKKTNVVLGEGSYKTVSKAVDNEEGKEVAYNEVLIKKYEAEVHSHTSFSKEIALLKNIDHPNIIKILDYWFDEDNFVFITELMTGGTLLDYVQKNGALSDKLVQKWGRQVLAGIGHLHGLSPPIIHRDIKAENVFVNSAQGEVKIGDLGIAKERKYKRYTIIGTLNYMAREMFEGDGYSEAVDVYAFGMTLIQMATGRTPYAECAETTDVKRSVLQGCPPEALKHVRNRCLRHLIVSCITAAPNRLSAAACLRHHFFNGEAERECGGKCMAQSYCMIYPLGRERDMLLSMVAYGERSITFQVQLKETGTLENFRFIKFEYDLDTDTVEKICDELAREKVVQKEAIGHFQILLRNGIERAHSMKKARRIHQGMFEVGKDEMAGERRLVIGEEAKKVVVEDVDSRSVVEQKERETSTEEAVFGANTMEIMQEIEEEIKGAGGKQGDDEKIQEAAQIYQLYMTTTGSADSLVEKNSGSTVTLTKTKATSIARAYEITRERYQRDVAIEEFTLDACRITQRDLENGKYWGAAFIENDILTTGDLKLLTADDWEKLNLTLFACRTMQNMLYGQNSYPPRNRQLVYKKGTKEYAYSTPIDEFVGDVCKTYGKKEFMKGWLGAFTGQDLRTFGELKGLTESDWDRLGLSVLGFRIFFNVVFKKGFVGKE</sequence>
<dbReference type="VEuPathDB" id="MicrosporidiaDB:ECANGB1_2078"/>
<dbReference type="AlphaFoldDB" id="A0A1Y1S8Q5"/>
<feature type="domain" description="Protein kinase" evidence="1">
    <location>
        <begin position="6"/>
        <end position="261"/>
    </location>
</feature>
<protein>
    <submittedName>
        <fullName evidence="2">PKPA</fullName>
    </submittedName>
</protein>
<dbReference type="EMBL" id="LWDP01000007">
    <property type="protein sequence ID" value="ORD94853.1"/>
    <property type="molecule type" value="Genomic_DNA"/>
</dbReference>
<dbReference type="GO" id="GO:0004672">
    <property type="term" value="F:protein kinase activity"/>
    <property type="evidence" value="ECO:0007669"/>
    <property type="project" value="InterPro"/>
</dbReference>